<accession>A0ABW4Q336</accession>
<gene>
    <name evidence="2" type="ORF">ACFSFX_02710</name>
</gene>
<proteinExistence type="predicted"/>
<organism evidence="2 3">
    <name type="scientific">Arthrobacter flavus</name>
    <dbReference type="NCBI Taxonomy" id="95172"/>
    <lineage>
        <taxon>Bacteria</taxon>
        <taxon>Bacillati</taxon>
        <taxon>Actinomycetota</taxon>
        <taxon>Actinomycetes</taxon>
        <taxon>Micrococcales</taxon>
        <taxon>Micrococcaceae</taxon>
        <taxon>Arthrobacter</taxon>
    </lineage>
</organism>
<feature type="domain" description="Glycosyl transferase family 28 C-terminal" evidence="1">
    <location>
        <begin position="232"/>
        <end position="299"/>
    </location>
</feature>
<dbReference type="Gene3D" id="3.40.50.2000">
    <property type="entry name" value="Glycogen Phosphorylase B"/>
    <property type="match status" value="1"/>
</dbReference>
<sequence>MTALPRVAYYTHHHGSGHLRHALNIARLQVVDLLVTGSTEPAGLRAIPKTRFAQLTIDTGPDGEPYPTPEEPFLHYTPTNSAIRDRIAELHAAWRDFDPQVIIIDVSAEAAIFARLCGYPVIYRRMPGDRSDAVHKLAYASASELVAYYPRHLEDSSFLEAFGHRTQHLGMLAPTGGAATDPTKPGGRIITVQTSLGGNGVKISDLAQAARSCPSWQWNVAGLSTGNIDLPPNVRLLGVLNDPSEELATADIIITSAGYHAVAAAAAAGRPTILVPEERPFGEQAAFARALASTAGIPMAESWSDVSWPDLLRQAEASDASALQKALFVSQESFKGGLLDLVLRVSAAGS</sequence>
<dbReference type="Pfam" id="PF04101">
    <property type="entry name" value="Glyco_tran_28_C"/>
    <property type="match status" value="1"/>
</dbReference>
<dbReference type="SUPFAM" id="SSF53756">
    <property type="entry name" value="UDP-Glycosyltransferase/glycogen phosphorylase"/>
    <property type="match status" value="1"/>
</dbReference>
<reference evidence="3" key="1">
    <citation type="journal article" date="2019" name="Int. J. Syst. Evol. Microbiol.">
        <title>The Global Catalogue of Microorganisms (GCM) 10K type strain sequencing project: providing services to taxonomists for standard genome sequencing and annotation.</title>
        <authorList>
            <consortium name="The Broad Institute Genomics Platform"/>
            <consortium name="The Broad Institute Genome Sequencing Center for Infectious Disease"/>
            <person name="Wu L."/>
            <person name="Ma J."/>
        </authorList>
    </citation>
    <scope>NUCLEOTIDE SEQUENCE [LARGE SCALE GENOMIC DNA]</scope>
    <source>
        <strain evidence="3">JCM 11496</strain>
    </source>
</reference>
<dbReference type="Proteomes" id="UP001597307">
    <property type="component" value="Unassembled WGS sequence"/>
</dbReference>
<dbReference type="RefSeq" id="WP_343877742.1">
    <property type="nucleotide sequence ID" value="NZ_BAAAIJ010000007.1"/>
</dbReference>
<evidence type="ECO:0000313" key="3">
    <source>
        <dbReference type="Proteomes" id="UP001597307"/>
    </source>
</evidence>
<dbReference type="PANTHER" id="PTHR21015">
    <property type="entry name" value="UDP-N-ACETYLGLUCOSAMINE--N-ACETYLMURAMYL-(PENTAPEPTIDE) PYROPHOSPHORYL-UNDECAPRENOL N-ACETYLGLUCOSAMINE TRANSFERASE 1"/>
    <property type="match status" value="1"/>
</dbReference>
<protein>
    <submittedName>
        <fullName evidence="2">Glycosyltransferase</fullName>
    </submittedName>
</protein>
<keyword evidence="3" id="KW-1185">Reference proteome</keyword>
<dbReference type="EMBL" id="JBHUGA010000006">
    <property type="protein sequence ID" value="MFD1845506.1"/>
    <property type="molecule type" value="Genomic_DNA"/>
</dbReference>
<evidence type="ECO:0000259" key="1">
    <source>
        <dbReference type="Pfam" id="PF04101"/>
    </source>
</evidence>
<evidence type="ECO:0000313" key="2">
    <source>
        <dbReference type="EMBL" id="MFD1845506.1"/>
    </source>
</evidence>
<dbReference type="PANTHER" id="PTHR21015:SF22">
    <property type="entry name" value="GLYCOSYLTRANSFERASE"/>
    <property type="match status" value="1"/>
</dbReference>
<dbReference type="InterPro" id="IPR007235">
    <property type="entry name" value="Glyco_trans_28_C"/>
</dbReference>
<name>A0ABW4Q336_9MICC</name>
<comment type="caution">
    <text evidence="2">The sequence shown here is derived from an EMBL/GenBank/DDBJ whole genome shotgun (WGS) entry which is preliminary data.</text>
</comment>